<feature type="signal peptide" evidence="1">
    <location>
        <begin position="1"/>
        <end position="25"/>
    </location>
</feature>
<dbReference type="Proteomes" id="UP000565468">
    <property type="component" value="Unassembled WGS sequence"/>
</dbReference>
<name>A0A848MDE4_PAELE</name>
<protein>
    <recommendedName>
        <fullName evidence="4">Peptidylprolyl isomerase</fullName>
    </recommendedName>
</protein>
<comment type="caution">
    <text evidence="2">The sequence shown here is derived from an EMBL/GenBank/DDBJ whole genome shotgun (WGS) entry which is preliminary data.</text>
</comment>
<gene>
    <name evidence="2" type="ORF">HII30_20120</name>
</gene>
<sequence length="211" mass="24265">MKKRYLLIPAAVVCVLTVTISLVYASSINSNTALGSPTDQIHAEPNQYIASFDTVKIDTADFLFYKTNAQRAAELNNAEMPSDQHLINNMLKDKITAYEAVQQGITVSDEEVQQEIDFQRDVFENQMEQTSPEAQEVYDMMKNRIRITGLSEEEFWDADFVKQVYKEALLEGKLMNALRGDDKSFETIEDFQKYKEELLSKYKDKISFNLE</sequence>
<keyword evidence="3" id="KW-1185">Reference proteome</keyword>
<dbReference type="RefSeq" id="WP_169506832.1">
    <property type="nucleotide sequence ID" value="NZ_JABBPN010000028.1"/>
</dbReference>
<dbReference type="InterPro" id="IPR027304">
    <property type="entry name" value="Trigger_fact/SurA_dom_sf"/>
</dbReference>
<keyword evidence="1" id="KW-0732">Signal</keyword>
<dbReference type="AlphaFoldDB" id="A0A848MDE4"/>
<dbReference type="SUPFAM" id="SSF109998">
    <property type="entry name" value="Triger factor/SurA peptide-binding domain-like"/>
    <property type="match status" value="1"/>
</dbReference>
<evidence type="ECO:0000256" key="1">
    <source>
        <dbReference type="SAM" id="SignalP"/>
    </source>
</evidence>
<evidence type="ECO:0000313" key="3">
    <source>
        <dbReference type="Proteomes" id="UP000565468"/>
    </source>
</evidence>
<dbReference type="EMBL" id="JABBPN010000028">
    <property type="protein sequence ID" value="NMO98062.1"/>
    <property type="molecule type" value="Genomic_DNA"/>
</dbReference>
<evidence type="ECO:0000313" key="2">
    <source>
        <dbReference type="EMBL" id="NMO98062.1"/>
    </source>
</evidence>
<accession>A0A848MDE4</accession>
<evidence type="ECO:0008006" key="4">
    <source>
        <dbReference type="Google" id="ProtNLM"/>
    </source>
</evidence>
<proteinExistence type="predicted"/>
<reference evidence="2 3" key="1">
    <citation type="submission" date="2020-04" db="EMBL/GenBank/DDBJ databases">
        <title>Paenibacillus algicola sp. nov., a novel marine bacterium producing alginate lyase.</title>
        <authorList>
            <person name="Huang H."/>
        </authorList>
    </citation>
    <scope>NUCLEOTIDE SEQUENCE [LARGE SCALE GENOMIC DNA]</scope>
    <source>
        <strain evidence="2 3">L7-75</strain>
    </source>
</reference>
<organism evidence="2 3">
    <name type="scientific">Paenibacillus lemnae</name>
    <dbReference type="NCBI Taxonomy" id="1330551"/>
    <lineage>
        <taxon>Bacteria</taxon>
        <taxon>Bacillati</taxon>
        <taxon>Bacillota</taxon>
        <taxon>Bacilli</taxon>
        <taxon>Bacillales</taxon>
        <taxon>Paenibacillaceae</taxon>
        <taxon>Paenibacillus</taxon>
    </lineage>
</organism>
<feature type="chain" id="PRO_5032491218" description="Peptidylprolyl isomerase" evidence="1">
    <location>
        <begin position="26"/>
        <end position="211"/>
    </location>
</feature>